<accession>A0A3D8P2M9</accession>
<organism evidence="2 3">
    <name type="scientific">Ammonifex thiophilus</name>
    <dbReference type="NCBI Taxonomy" id="444093"/>
    <lineage>
        <taxon>Bacteria</taxon>
        <taxon>Bacillati</taxon>
        <taxon>Bacillota</taxon>
        <taxon>Clostridia</taxon>
        <taxon>Thermoanaerobacterales</taxon>
        <taxon>Thermoanaerobacteraceae</taxon>
        <taxon>Ammonifex</taxon>
    </lineage>
</organism>
<reference evidence="2 3" key="1">
    <citation type="submission" date="2018-08" db="EMBL/GenBank/DDBJ databases">
        <title>Form III RuBisCO-mediated autotrophy in Thermodesulfobium bacteria.</title>
        <authorList>
            <person name="Toshchakov S.V."/>
            <person name="Kublanov I.V."/>
            <person name="Frolov E."/>
            <person name="Bonch-Osmolovskaya E.A."/>
            <person name="Tourova T.P."/>
            <person name="Chernych N.A."/>
            <person name="Lebedinsky A.V."/>
        </authorList>
    </citation>
    <scope>NUCLEOTIDE SEQUENCE [LARGE SCALE GENOMIC DNA]</scope>
    <source>
        <strain evidence="2 3">SR</strain>
    </source>
</reference>
<dbReference type="SUPFAM" id="SSF50346">
    <property type="entry name" value="PRC-barrel domain"/>
    <property type="match status" value="1"/>
</dbReference>
<dbReference type="Gene3D" id="2.30.30.240">
    <property type="entry name" value="PRC-barrel domain"/>
    <property type="match status" value="1"/>
</dbReference>
<dbReference type="InterPro" id="IPR011033">
    <property type="entry name" value="PRC_barrel-like_sf"/>
</dbReference>
<dbReference type="InterPro" id="IPR027275">
    <property type="entry name" value="PRC-brl_dom"/>
</dbReference>
<evidence type="ECO:0000259" key="1">
    <source>
        <dbReference type="Pfam" id="PF05239"/>
    </source>
</evidence>
<dbReference type="NCBIfam" id="TIGR02888">
    <property type="entry name" value="spore_YlmC_YmxH"/>
    <property type="match status" value="1"/>
</dbReference>
<gene>
    <name evidence="2" type="ORF">DXX99_07215</name>
</gene>
<protein>
    <submittedName>
        <fullName evidence="2">YlmC/YmxH family sporulation protein</fullName>
    </submittedName>
</protein>
<feature type="domain" description="PRC-barrel" evidence="1">
    <location>
        <begin position="2"/>
        <end position="77"/>
    </location>
</feature>
<dbReference type="AlphaFoldDB" id="A0A3D8P2M9"/>
<sequence>MRLGELVGKEVVNLHDGARLGVIGETDLCFDAETGRLQSIILPQRQNLFTLWFDRQELVIPWEAVKKIGAEVVVVDLDRTYPRLR</sequence>
<dbReference type="OrthoDB" id="6024937at2"/>
<proteinExistence type="predicted"/>
<dbReference type="PANTHER" id="PTHR40061:SF1">
    <property type="entry name" value="SPORULATION PROTEIN YLMC-RELATED"/>
    <property type="match status" value="1"/>
</dbReference>
<evidence type="ECO:0000313" key="2">
    <source>
        <dbReference type="EMBL" id="RDV82534.1"/>
    </source>
</evidence>
<dbReference type="Pfam" id="PF05239">
    <property type="entry name" value="PRC"/>
    <property type="match status" value="1"/>
</dbReference>
<dbReference type="PANTHER" id="PTHR40061">
    <property type="entry name" value="SPORULATION PROTEIN YLMC-RELATED"/>
    <property type="match status" value="1"/>
</dbReference>
<evidence type="ECO:0000313" key="3">
    <source>
        <dbReference type="Proteomes" id="UP000256329"/>
    </source>
</evidence>
<dbReference type="EMBL" id="QSLN01000009">
    <property type="protein sequence ID" value="RDV82534.1"/>
    <property type="molecule type" value="Genomic_DNA"/>
</dbReference>
<name>A0A3D8P2M9_9THEO</name>
<comment type="caution">
    <text evidence="2">The sequence shown here is derived from an EMBL/GenBank/DDBJ whole genome shotgun (WGS) entry which is preliminary data.</text>
</comment>
<dbReference type="RefSeq" id="WP_115792824.1">
    <property type="nucleotide sequence ID" value="NZ_QSLN01000009.1"/>
</dbReference>
<dbReference type="InterPro" id="IPR014238">
    <property type="entry name" value="Spore_YlmC/YmxH"/>
</dbReference>
<dbReference type="Proteomes" id="UP000256329">
    <property type="component" value="Unassembled WGS sequence"/>
</dbReference>
<keyword evidence="3" id="KW-1185">Reference proteome</keyword>